<dbReference type="EMBL" id="LAZR01001515">
    <property type="protein sequence ID" value="KKN43387.1"/>
    <property type="molecule type" value="Genomic_DNA"/>
</dbReference>
<dbReference type="InterPro" id="IPR011250">
    <property type="entry name" value="OMP/PagP_B-barrel"/>
</dbReference>
<comment type="caution">
    <text evidence="3">The sequence shown here is derived from an EMBL/GenBank/DDBJ whole genome shotgun (WGS) entry which is preliminary data.</text>
</comment>
<keyword evidence="1" id="KW-0732">Signal</keyword>
<dbReference type="Gene3D" id="2.40.160.20">
    <property type="match status" value="1"/>
</dbReference>
<accession>A0A0F9R2I5</accession>
<proteinExistence type="predicted"/>
<dbReference type="AlphaFoldDB" id="A0A0F9R2I5"/>
<feature type="domain" description="Outer membrane protein beta-barrel" evidence="2">
    <location>
        <begin position="7"/>
        <end position="201"/>
    </location>
</feature>
<dbReference type="SUPFAM" id="SSF56925">
    <property type="entry name" value="OMPA-like"/>
    <property type="match status" value="1"/>
</dbReference>
<protein>
    <recommendedName>
        <fullName evidence="2">Outer membrane protein beta-barrel domain-containing protein</fullName>
    </recommendedName>
</protein>
<reference evidence="3" key="1">
    <citation type="journal article" date="2015" name="Nature">
        <title>Complex archaea that bridge the gap between prokaryotes and eukaryotes.</title>
        <authorList>
            <person name="Spang A."/>
            <person name="Saw J.H."/>
            <person name="Jorgensen S.L."/>
            <person name="Zaremba-Niedzwiedzka K."/>
            <person name="Martijn J."/>
            <person name="Lind A.E."/>
            <person name="van Eijk R."/>
            <person name="Schleper C."/>
            <person name="Guy L."/>
            <person name="Ettema T.J."/>
        </authorList>
    </citation>
    <scope>NUCLEOTIDE SEQUENCE</scope>
</reference>
<sequence length="201" mass="21988">MFKKALFSAALISFASASTVLHAQEAKPYLFVSGGQSDADVPKSDLDNFWGVGPGISSSLDTEDTAWKIGAGLKLNQYVAFEAEYIDLGEAAYSATDGIDIARTTLATKGYGLNTVITMPLDRFSLSAKAGYHRLETEADFSFSGFDVMSESVEEWVLSWGLGAGFNLTEHFMVVAEFERYRDVADEYDVDLMSAGLRYNF</sequence>
<evidence type="ECO:0000256" key="1">
    <source>
        <dbReference type="ARBA" id="ARBA00022729"/>
    </source>
</evidence>
<organism evidence="3">
    <name type="scientific">marine sediment metagenome</name>
    <dbReference type="NCBI Taxonomy" id="412755"/>
    <lineage>
        <taxon>unclassified sequences</taxon>
        <taxon>metagenomes</taxon>
        <taxon>ecological metagenomes</taxon>
    </lineage>
</organism>
<name>A0A0F9R2I5_9ZZZZ</name>
<dbReference type="InterPro" id="IPR027385">
    <property type="entry name" value="Beta-barrel_OMP"/>
</dbReference>
<evidence type="ECO:0000313" key="3">
    <source>
        <dbReference type="EMBL" id="KKN43387.1"/>
    </source>
</evidence>
<evidence type="ECO:0000259" key="2">
    <source>
        <dbReference type="Pfam" id="PF13505"/>
    </source>
</evidence>
<gene>
    <name evidence="3" type="ORF">LCGC14_0703790</name>
</gene>
<dbReference type="Pfam" id="PF13505">
    <property type="entry name" value="OMP_b-brl"/>
    <property type="match status" value="1"/>
</dbReference>